<reference evidence="9 10" key="1">
    <citation type="journal article" date="2019" name="Genome Biol. Evol.">
        <title>Nanopore Sequencing Significantly Improves Genome Assembly of the Protozoan Parasite Trypanosoma cruzi.</title>
        <authorList>
            <person name="Diaz-Viraque F."/>
            <person name="Pita S."/>
            <person name="Greif G."/>
            <person name="de Souza R.C.M."/>
            <person name="Iraola G."/>
            <person name="Robello C."/>
        </authorList>
    </citation>
    <scope>NUCLEOTIDE SEQUENCE [LARGE SCALE GENOMIC DNA]</scope>
    <source>
        <strain evidence="9 10">Berenice</strain>
    </source>
</reference>
<dbReference type="VEuPathDB" id="TriTrypDB:ECC02_003421"/>
<evidence type="ECO:0000256" key="3">
    <source>
        <dbReference type="ARBA" id="ARBA00022833"/>
    </source>
</evidence>
<dbReference type="Gene3D" id="1.10.472.30">
    <property type="entry name" value="Transcription elongation factor S-II, central domain"/>
    <property type="match status" value="1"/>
</dbReference>
<dbReference type="Proteomes" id="UP000583944">
    <property type="component" value="Unassembled WGS sequence"/>
</dbReference>
<dbReference type="GO" id="GO:0003676">
    <property type="term" value="F:nucleic acid binding"/>
    <property type="evidence" value="ECO:0007669"/>
    <property type="project" value="InterPro"/>
</dbReference>
<keyword evidence="6" id="KW-1133">Transmembrane helix</keyword>
<dbReference type="PANTHER" id="PTHR11477:SF0">
    <property type="entry name" value="IP08861P-RELATED"/>
    <property type="match status" value="1"/>
</dbReference>
<dbReference type="EMBL" id="JABDHM010000019">
    <property type="protein sequence ID" value="KAF5223402.1"/>
    <property type="molecule type" value="Genomic_DNA"/>
</dbReference>
<dbReference type="AlphaFoldDB" id="A0A7J6YA05"/>
<dbReference type="SUPFAM" id="SSF46942">
    <property type="entry name" value="Elongation factor TFIIS domain 2"/>
    <property type="match status" value="1"/>
</dbReference>
<comment type="caution">
    <text evidence="9">The sequence shown here is derived from an EMBL/GenBank/DDBJ whole genome shotgun (WGS) entry which is preliminary data.</text>
</comment>
<proteinExistence type="predicted"/>
<evidence type="ECO:0000256" key="1">
    <source>
        <dbReference type="ARBA" id="ARBA00022723"/>
    </source>
</evidence>
<evidence type="ECO:0000256" key="5">
    <source>
        <dbReference type="PROSITE-ProRule" id="PRU00472"/>
    </source>
</evidence>
<dbReference type="InterPro" id="IPR001222">
    <property type="entry name" value="Znf_TFIIS"/>
</dbReference>
<name>A0A7J6YA05_TRYCR</name>
<dbReference type="Pfam" id="PF07500">
    <property type="entry name" value="TFIIS_M"/>
    <property type="match status" value="1"/>
</dbReference>
<keyword evidence="1" id="KW-0479">Metal-binding</keyword>
<dbReference type="InterPro" id="IPR036575">
    <property type="entry name" value="TFIIS_cen_dom_sf"/>
</dbReference>
<evidence type="ECO:0000313" key="9">
    <source>
        <dbReference type="EMBL" id="KAF5223402.1"/>
    </source>
</evidence>
<keyword evidence="3" id="KW-0862">Zinc</keyword>
<dbReference type="SUPFAM" id="SSF57783">
    <property type="entry name" value="Zinc beta-ribbon"/>
    <property type="match status" value="1"/>
</dbReference>
<protein>
    <recommendedName>
        <fullName evidence="11">Transcription elongation factor</fullName>
    </recommendedName>
</protein>
<dbReference type="CDD" id="cd13749">
    <property type="entry name" value="Zn-ribbon_TFIIS"/>
    <property type="match status" value="1"/>
</dbReference>
<gene>
    <name evidence="9" type="ORF">ECC02_003421</name>
</gene>
<evidence type="ECO:0000256" key="2">
    <source>
        <dbReference type="ARBA" id="ARBA00022771"/>
    </source>
</evidence>
<keyword evidence="6" id="KW-0812">Transmembrane</keyword>
<dbReference type="Gene3D" id="2.20.25.10">
    <property type="match status" value="1"/>
</dbReference>
<sequence length="308" mass="34749">MLPNALLLGWLGNKFCIDVFCVNMFFCFVLFCFTFVFYVRHFYILELLCRGRVPRRGRLGSVTTNMSEENADEAVGVKRPRPVSFTTTSTPLEDSVDVIPRVSPRTPLPLARKSVMGSPVGSFGNNTQSATPIKPKEQPMIEGVQGSSRVAKWSALIGGALMQGRAKEEEERINALALRIVTAIPGDRSLAADGFRVLLVNLRDSKNTKLREDIIEGRLPVEVLVHMSERDLLNPEARKNQEEEFLKRSKDTDLSEIRRAMATKSTLFPCPSCKARDCSWTQKQTRSADEPMTVFCICNVCDHKWRRY</sequence>
<dbReference type="SMART" id="SM00440">
    <property type="entry name" value="ZnF_C2C2"/>
    <property type="match status" value="1"/>
</dbReference>
<keyword evidence="2 5" id="KW-0863">Zinc-finger</keyword>
<evidence type="ECO:0000259" key="7">
    <source>
        <dbReference type="PROSITE" id="PS51133"/>
    </source>
</evidence>
<accession>A0A7J6YA05</accession>
<organism evidence="9 10">
    <name type="scientific">Trypanosoma cruzi</name>
    <dbReference type="NCBI Taxonomy" id="5693"/>
    <lineage>
        <taxon>Eukaryota</taxon>
        <taxon>Discoba</taxon>
        <taxon>Euglenozoa</taxon>
        <taxon>Kinetoplastea</taxon>
        <taxon>Metakinetoplastina</taxon>
        <taxon>Trypanosomatida</taxon>
        <taxon>Trypanosomatidae</taxon>
        <taxon>Trypanosoma</taxon>
        <taxon>Schizotrypanum</taxon>
    </lineage>
</organism>
<keyword evidence="4" id="KW-0539">Nucleus</keyword>
<evidence type="ECO:0000256" key="4">
    <source>
        <dbReference type="ARBA" id="ARBA00023242"/>
    </source>
</evidence>
<evidence type="ECO:0000256" key="6">
    <source>
        <dbReference type="SAM" id="Phobius"/>
    </source>
</evidence>
<dbReference type="GO" id="GO:0006351">
    <property type="term" value="P:DNA-templated transcription"/>
    <property type="evidence" value="ECO:0007669"/>
    <property type="project" value="InterPro"/>
</dbReference>
<dbReference type="VEuPathDB" id="TriTrypDB:BCY84_02209"/>
<evidence type="ECO:0000259" key="8">
    <source>
        <dbReference type="PROSITE" id="PS51321"/>
    </source>
</evidence>
<evidence type="ECO:0008006" key="11">
    <source>
        <dbReference type="Google" id="ProtNLM"/>
    </source>
</evidence>
<feature type="domain" description="TFIIS central" evidence="8">
    <location>
        <begin position="149"/>
        <end position="260"/>
    </location>
</feature>
<dbReference type="GO" id="GO:0008270">
    <property type="term" value="F:zinc ion binding"/>
    <property type="evidence" value="ECO:0007669"/>
    <property type="project" value="UniProtKB-KW"/>
</dbReference>
<dbReference type="PROSITE" id="PS51321">
    <property type="entry name" value="TFIIS_CENTRAL"/>
    <property type="match status" value="1"/>
</dbReference>
<dbReference type="GO" id="GO:0005634">
    <property type="term" value="C:nucleus"/>
    <property type="evidence" value="ECO:0007669"/>
    <property type="project" value="TreeGrafter"/>
</dbReference>
<dbReference type="PROSITE" id="PS51133">
    <property type="entry name" value="ZF_TFIIS_2"/>
    <property type="match status" value="1"/>
</dbReference>
<feature type="domain" description="TFIIS-type" evidence="7">
    <location>
        <begin position="266"/>
        <end position="306"/>
    </location>
</feature>
<dbReference type="InterPro" id="IPR003618">
    <property type="entry name" value="TFIIS_cen_dom"/>
</dbReference>
<dbReference type="PANTHER" id="PTHR11477">
    <property type="entry name" value="TRANSCRIPTION FACTOR S-II ZINC FINGER DOMAIN-CONTAINING PROTEIN"/>
    <property type="match status" value="1"/>
</dbReference>
<feature type="transmembrane region" description="Helical" evidence="6">
    <location>
        <begin position="20"/>
        <end position="39"/>
    </location>
</feature>
<keyword evidence="6" id="KW-0472">Membrane</keyword>
<evidence type="ECO:0000313" key="10">
    <source>
        <dbReference type="Proteomes" id="UP000583944"/>
    </source>
</evidence>
<dbReference type="Pfam" id="PF01096">
    <property type="entry name" value="Zn_ribbon_TFIIS"/>
    <property type="match status" value="1"/>
</dbReference>